<organism evidence="1 2">
    <name type="scientific">Artemisia annua</name>
    <name type="common">Sweet wormwood</name>
    <dbReference type="NCBI Taxonomy" id="35608"/>
    <lineage>
        <taxon>Eukaryota</taxon>
        <taxon>Viridiplantae</taxon>
        <taxon>Streptophyta</taxon>
        <taxon>Embryophyta</taxon>
        <taxon>Tracheophyta</taxon>
        <taxon>Spermatophyta</taxon>
        <taxon>Magnoliopsida</taxon>
        <taxon>eudicotyledons</taxon>
        <taxon>Gunneridae</taxon>
        <taxon>Pentapetalae</taxon>
        <taxon>asterids</taxon>
        <taxon>campanulids</taxon>
        <taxon>Asterales</taxon>
        <taxon>Asteraceae</taxon>
        <taxon>Asteroideae</taxon>
        <taxon>Anthemideae</taxon>
        <taxon>Artemisiinae</taxon>
        <taxon>Artemisia</taxon>
    </lineage>
</organism>
<gene>
    <name evidence="1" type="ORF">CTI12_AA472310</name>
</gene>
<dbReference type="EMBL" id="PKPP01008522">
    <property type="protein sequence ID" value="PWA50465.1"/>
    <property type="molecule type" value="Genomic_DNA"/>
</dbReference>
<sequence>MNLKITSTKYYKLHLLGALPRQLVHRKSIKPNLVVQAEHITDPFDPSIVDKNLDAIVFRNQISVLQYYQIKKTTRHWKVHCLRKSRRGVLNIIPKSLSVLSHCIHMLHRQESVVVEHIERSEVLLGHLPTHFASQDTNLFKSELQDNVEGTLISLCLVPQKDHRNANYSRRFQKVCMALSSFMWHASLVLSNVGDLETHYPLGLRFRRLSMAQRLVKHFLIDFCRPCGIVGMKSFMGKEKNHLSHVALSYKRAWVAKKVVPLLIKAIGWQGGSMLALETQRRVVVIGWQGGSMLALETLKRVVVSRNIARDALVAQGLRCAHLSGCMRPAVATTANGMSSPRYRTSLPESLKTVGHLDIKLLSDHALLLTKYIMKSVPVLYPGSSGGIEGPDRIFVAGMRPNPNDLMKKETPVVDEDRLEFEEITKKRRRLINKPNNENTEVIDISSSDDEKTSKGVEVKSTDKKVQFNDPLISDDELPILFKRSKTSQNSTLYYQHKFMLLDEDTDDDIHNNTATTEDNEVDIWVNINDLEEPWYPLKEYKPKYTIPDDIVIEDSSTGDSKYTHRADNDERDKELIHKHNMSHDDMLDHMVDIDGKINGEDAFDSYIDEEAWEVDSHDTDSGEDF</sequence>
<dbReference type="STRING" id="35608.A0A2U1LN91"/>
<comment type="caution">
    <text evidence="1">The sequence shown here is derived from an EMBL/GenBank/DDBJ whole genome shotgun (WGS) entry which is preliminary data.</text>
</comment>
<dbReference type="AlphaFoldDB" id="A0A2U1LN91"/>
<evidence type="ECO:0000313" key="1">
    <source>
        <dbReference type="EMBL" id="PWA50465.1"/>
    </source>
</evidence>
<dbReference type="Proteomes" id="UP000245207">
    <property type="component" value="Unassembled WGS sequence"/>
</dbReference>
<keyword evidence="2" id="KW-1185">Reference proteome</keyword>
<protein>
    <submittedName>
        <fullName evidence="1">DnaJ subfamily C GRV2</fullName>
    </submittedName>
</protein>
<proteinExistence type="predicted"/>
<reference evidence="1 2" key="1">
    <citation type="journal article" date="2018" name="Mol. Plant">
        <title>The genome of Artemisia annua provides insight into the evolution of Asteraceae family and artemisinin biosynthesis.</title>
        <authorList>
            <person name="Shen Q."/>
            <person name="Zhang L."/>
            <person name="Liao Z."/>
            <person name="Wang S."/>
            <person name="Yan T."/>
            <person name="Shi P."/>
            <person name="Liu M."/>
            <person name="Fu X."/>
            <person name="Pan Q."/>
            <person name="Wang Y."/>
            <person name="Lv Z."/>
            <person name="Lu X."/>
            <person name="Zhang F."/>
            <person name="Jiang W."/>
            <person name="Ma Y."/>
            <person name="Chen M."/>
            <person name="Hao X."/>
            <person name="Li L."/>
            <person name="Tang Y."/>
            <person name="Lv G."/>
            <person name="Zhou Y."/>
            <person name="Sun X."/>
            <person name="Brodelius P.E."/>
            <person name="Rose J.K.C."/>
            <person name="Tang K."/>
        </authorList>
    </citation>
    <scope>NUCLEOTIDE SEQUENCE [LARGE SCALE GENOMIC DNA]</scope>
    <source>
        <strain evidence="2">cv. Huhao1</strain>
        <tissue evidence="1">Leaf</tissue>
    </source>
</reference>
<evidence type="ECO:0000313" key="2">
    <source>
        <dbReference type="Proteomes" id="UP000245207"/>
    </source>
</evidence>
<accession>A0A2U1LN91</accession>
<name>A0A2U1LN91_ARTAN</name>
<dbReference type="OrthoDB" id="27911at2759"/>